<evidence type="ECO:0000256" key="6">
    <source>
        <dbReference type="SAM" id="MobiDB-lite"/>
    </source>
</evidence>
<dbReference type="OrthoDB" id="3886144at2759"/>
<feature type="domain" description="Zn(2)-C6 fungal-type" evidence="7">
    <location>
        <begin position="41"/>
        <end position="69"/>
    </location>
</feature>
<feature type="region of interest" description="Disordered" evidence="6">
    <location>
        <begin position="83"/>
        <end position="128"/>
    </location>
</feature>
<evidence type="ECO:0000256" key="3">
    <source>
        <dbReference type="ARBA" id="ARBA00023125"/>
    </source>
</evidence>
<keyword evidence="5" id="KW-0539">Nucleus</keyword>
<dbReference type="SMART" id="SM00066">
    <property type="entry name" value="GAL4"/>
    <property type="match status" value="1"/>
</dbReference>
<dbReference type="InterPro" id="IPR001138">
    <property type="entry name" value="Zn2Cys6_DnaBD"/>
</dbReference>
<feature type="compositionally biased region" description="Polar residues" evidence="6">
    <location>
        <begin position="279"/>
        <end position="288"/>
    </location>
</feature>
<dbReference type="Gene3D" id="4.10.240.10">
    <property type="entry name" value="Zn(2)-C6 fungal-type DNA-binding domain"/>
    <property type="match status" value="1"/>
</dbReference>
<dbReference type="PANTHER" id="PTHR37534">
    <property type="entry name" value="TRANSCRIPTIONAL ACTIVATOR PROTEIN UGA3"/>
    <property type="match status" value="1"/>
</dbReference>
<comment type="subcellular location">
    <subcellularLocation>
        <location evidence="1">Nucleus</location>
    </subcellularLocation>
</comment>
<keyword evidence="2" id="KW-0805">Transcription regulation</keyword>
<feature type="region of interest" description="Disordered" evidence="6">
    <location>
        <begin position="250"/>
        <end position="290"/>
    </location>
</feature>
<organism evidence="8 9">
    <name type="scientific">Exophiala oligosperma</name>
    <dbReference type="NCBI Taxonomy" id="215243"/>
    <lineage>
        <taxon>Eukaryota</taxon>
        <taxon>Fungi</taxon>
        <taxon>Dikarya</taxon>
        <taxon>Ascomycota</taxon>
        <taxon>Pezizomycotina</taxon>
        <taxon>Eurotiomycetes</taxon>
        <taxon>Chaetothyriomycetidae</taxon>
        <taxon>Chaetothyriales</taxon>
        <taxon>Herpotrichiellaceae</taxon>
        <taxon>Exophiala</taxon>
    </lineage>
</organism>
<evidence type="ECO:0000256" key="4">
    <source>
        <dbReference type="ARBA" id="ARBA00023163"/>
    </source>
</evidence>
<keyword evidence="9" id="KW-1185">Reference proteome</keyword>
<dbReference type="CDD" id="cd00067">
    <property type="entry name" value="GAL4"/>
    <property type="match status" value="1"/>
</dbReference>
<dbReference type="GO" id="GO:0008270">
    <property type="term" value="F:zinc ion binding"/>
    <property type="evidence" value="ECO:0007669"/>
    <property type="project" value="InterPro"/>
</dbReference>
<proteinExistence type="predicted"/>
<dbReference type="EMBL" id="KN847339">
    <property type="protein sequence ID" value="KIW39739.1"/>
    <property type="molecule type" value="Genomic_DNA"/>
</dbReference>
<dbReference type="RefSeq" id="XP_016259955.1">
    <property type="nucleotide sequence ID" value="XM_016409647.1"/>
</dbReference>
<dbReference type="GO" id="GO:0000976">
    <property type="term" value="F:transcription cis-regulatory region binding"/>
    <property type="evidence" value="ECO:0007669"/>
    <property type="project" value="TreeGrafter"/>
</dbReference>
<evidence type="ECO:0000256" key="2">
    <source>
        <dbReference type="ARBA" id="ARBA00023015"/>
    </source>
</evidence>
<protein>
    <recommendedName>
        <fullName evidence="7">Zn(2)-C6 fungal-type domain-containing protein</fullName>
    </recommendedName>
</protein>
<dbReference type="STRING" id="215243.A0A0D2DW37"/>
<evidence type="ECO:0000313" key="9">
    <source>
        <dbReference type="Proteomes" id="UP000053342"/>
    </source>
</evidence>
<keyword evidence="4" id="KW-0804">Transcription</keyword>
<reference evidence="8 9" key="1">
    <citation type="submission" date="2015-01" db="EMBL/GenBank/DDBJ databases">
        <title>The Genome Sequence of Exophiala oligosperma CBS72588.</title>
        <authorList>
            <consortium name="The Broad Institute Genomics Platform"/>
            <person name="Cuomo C."/>
            <person name="de Hoog S."/>
            <person name="Gorbushina A."/>
            <person name="Stielow B."/>
            <person name="Teixiera M."/>
            <person name="Abouelleil A."/>
            <person name="Chapman S.B."/>
            <person name="Priest M."/>
            <person name="Young S.K."/>
            <person name="Wortman J."/>
            <person name="Nusbaum C."/>
            <person name="Birren B."/>
        </authorList>
    </citation>
    <scope>NUCLEOTIDE SEQUENCE [LARGE SCALE GENOMIC DNA]</scope>
    <source>
        <strain evidence="8 9">CBS 72588</strain>
    </source>
</reference>
<dbReference type="GO" id="GO:0045944">
    <property type="term" value="P:positive regulation of transcription by RNA polymerase II"/>
    <property type="evidence" value="ECO:0007669"/>
    <property type="project" value="TreeGrafter"/>
</dbReference>
<dbReference type="PROSITE" id="PS50048">
    <property type="entry name" value="ZN2_CY6_FUNGAL_2"/>
    <property type="match status" value="1"/>
</dbReference>
<keyword evidence="3" id="KW-0238">DNA-binding</keyword>
<dbReference type="GO" id="GO:0005634">
    <property type="term" value="C:nucleus"/>
    <property type="evidence" value="ECO:0007669"/>
    <property type="project" value="UniProtKB-SubCell"/>
</dbReference>
<evidence type="ECO:0000256" key="5">
    <source>
        <dbReference type="ARBA" id="ARBA00023242"/>
    </source>
</evidence>
<feature type="region of interest" description="Disordered" evidence="6">
    <location>
        <begin position="1"/>
        <end position="47"/>
    </location>
</feature>
<evidence type="ECO:0000256" key="1">
    <source>
        <dbReference type="ARBA" id="ARBA00004123"/>
    </source>
</evidence>
<evidence type="ECO:0000313" key="8">
    <source>
        <dbReference type="EMBL" id="KIW39739.1"/>
    </source>
</evidence>
<dbReference type="Pfam" id="PF00172">
    <property type="entry name" value="Zn_clus"/>
    <property type="match status" value="1"/>
</dbReference>
<dbReference type="VEuPathDB" id="FungiDB:PV06_08328"/>
<gene>
    <name evidence="8" type="ORF">PV06_08328</name>
</gene>
<dbReference type="InterPro" id="IPR036864">
    <property type="entry name" value="Zn2-C6_fun-type_DNA-bd_sf"/>
</dbReference>
<feature type="compositionally biased region" description="Polar residues" evidence="6">
    <location>
        <begin position="15"/>
        <end position="25"/>
    </location>
</feature>
<dbReference type="AlphaFoldDB" id="A0A0D2DW37"/>
<dbReference type="InterPro" id="IPR021858">
    <property type="entry name" value="Fun_TF"/>
</dbReference>
<dbReference type="SUPFAM" id="SSF57701">
    <property type="entry name" value="Zn2/Cys6 DNA-binding domain"/>
    <property type="match status" value="1"/>
</dbReference>
<evidence type="ECO:0000259" key="7">
    <source>
        <dbReference type="PROSITE" id="PS50048"/>
    </source>
</evidence>
<name>A0A0D2DW37_9EURO</name>
<dbReference type="GeneID" id="27360402"/>
<accession>A0A0D2DW37</accession>
<dbReference type="Pfam" id="PF11951">
    <property type="entry name" value="Fungal_trans_2"/>
    <property type="match status" value="1"/>
</dbReference>
<dbReference type="Proteomes" id="UP000053342">
    <property type="component" value="Unassembled WGS sequence"/>
</dbReference>
<dbReference type="GO" id="GO:0000981">
    <property type="term" value="F:DNA-binding transcription factor activity, RNA polymerase II-specific"/>
    <property type="evidence" value="ECO:0007669"/>
    <property type="project" value="InterPro"/>
</dbReference>
<dbReference type="PROSITE" id="PS00463">
    <property type="entry name" value="ZN2_CY6_FUNGAL_1"/>
    <property type="match status" value="1"/>
</dbReference>
<dbReference type="PANTHER" id="PTHR37534:SF47">
    <property type="entry name" value="ZN(2)-C6 FUNGAL-TYPE DOMAIN-CONTAINING PROTEIN"/>
    <property type="match status" value="1"/>
</dbReference>
<sequence>MPGTEGPRPNRPHTPRSTSSHSEPTQEAAISKRRQPKSRAGCNTCRARRMKCDESKPSCLRCRDRGVECGGYSRELKWKLVGDQPKEERRSDKRRSQGPEALSAEGVSRPFYKDATPSDPTTTLPMQPDRSLRVETTGINSTPPILREALWPLLQHGQLFDFTNVDFDIDFFVGDENVEFHVPTNLGSLANTPSGQLSEHVAHHALPSTTTADSDMDISKSPSFVDSIFSTGYRPKDLVDIPHDGVRIPGPPDFLHSAAESAPGQQNPQPEKPDARSVLSKQPVSLSDTPDKVKHLFDDQLCAVLSIKDDHTTHPWRVHVWPLADNCPTLYHALAAMTYLFLSNSQPQLRATGWSHSQASLQGFAESEGKAGLSLEQSLAARLALAFAEGWDFESNSLGIEHVRIAGQLVRDAFHKHKATNLTGDDLDRLNFLVRTWMYKDVMTRLTISHGGGPVEVDFMTAYIELDSLPLEHQLDPLLGCAITLFPLIGRLTDIIRAVRRRSEKHNSPSIISRAAELRMAIEGWSPSFDPRRAGGLTPHVADAIQTAEAYRWTALLLLRQAIPELPWVNSFWEIAEKVSIYLATVPATSPTMIVHPFPFMAIGGEAFDEEDRDWICQRWDHMYKRMPLATLDKCKRVCQEVWRRRDAFEAQFGVCPSCGAYRLGSSGIDPTTDASTAAGGSAASWDEGEEAGRRCRCGSTSKIASPVSDFPDSLAFKKGVDNITRAGNLAYTVRGNLHWLGVLKEWEWDGEFLEPRRISFSFTLLSLVMTALTGYSHARVKATMTRLGLIE</sequence>
<feature type="compositionally biased region" description="Basic and acidic residues" evidence="6">
    <location>
        <begin position="83"/>
        <end position="97"/>
    </location>
</feature>